<dbReference type="EMBL" id="JARTCD010000452">
    <property type="protein sequence ID" value="KAJ8651220.1"/>
    <property type="molecule type" value="Genomic_DNA"/>
</dbReference>
<dbReference type="AlphaFoldDB" id="A0AAD7UQE4"/>
<gene>
    <name evidence="1" type="ORF">O0I10_013318</name>
</gene>
<dbReference type="GeneID" id="83220555"/>
<sequence>MVQGVVCLPYRVVHNESSQDVFTLPLLGMLTTKACRLVLLVTLHYIYCSLNMLDDGTSGSNKTLISKQERRTLAQWYAWMELDVQSKTCQLTSLTVKQQQDNMDDMKIRFYLRQWCY</sequence>
<comment type="caution">
    <text evidence="1">The sequence shown here is derived from an EMBL/GenBank/DDBJ whole genome shotgun (WGS) entry which is preliminary data.</text>
</comment>
<evidence type="ECO:0000313" key="2">
    <source>
        <dbReference type="Proteomes" id="UP001234581"/>
    </source>
</evidence>
<reference evidence="1 2" key="1">
    <citation type="submission" date="2023-03" db="EMBL/GenBank/DDBJ databases">
        <title>Genome sequence of Lichtheimia ornata CBS 291.66.</title>
        <authorList>
            <person name="Mohabir J.T."/>
            <person name="Shea T.P."/>
            <person name="Kurbessoian T."/>
            <person name="Berby B."/>
            <person name="Fontaine J."/>
            <person name="Livny J."/>
            <person name="Gnirke A."/>
            <person name="Stajich J.E."/>
            <person name="Cuomo C.A."/>
        </authorList>
    </citation>
    <scope>NUCLEOTIDE SEQUENCE [LARGE SCALE GENOMIC DNA]</scope>
    <source>
        <strain evidence="1">CBS 291.66</strain>
    </source>
</reference>
<name>A0AAD7UQE4_9FUNG</name>
<dbReference type="Proteomes" id="UP001234581">
    <property type="component" value="Unassembled WGS sequence"/>
</dbReference>
<protein>
    <submittedName>
        <fullName evidence="1">Uncharacterized protein</fullName>
    </submittedName>
</protein>
<evidence type="ECO:0000313" key="1">
    <source>
        <dbReference type="EMBL" id="KAJ8651220.1"/>
    </source>
</evidence>
<dbReference type="RefSeq" id="XP_058336135.1">
    <property type="nucleotide sequence ID" value="XM_058493099.1"/>
</dbReference>
<keyword evidence="2" id="KW-1185">Reference proteome</keyword>
<proteinExistence type="predicted"/>
<organism evidence="1 2">
    <name type="scientific">Lichtheimia ornata</name>
    <dbReference type="NCBI Taxonomy" id="688661"/>
    <lineage>
        <taxon>Eukaryota</taxon>
        <taxon>Fungi</taxon>
        <taxon>Fungi incertae sedis</taxon>
        <taxon>Mucoromycota</taxon>
        <taxon>Mucoromycotina</taxon>
        <taxon>Mucoromycetes</taxon>
        <taxon>Mucorales</taxon>
        <taxon>Lichtheimiaceae</taxon>
        <taxon>Lichtheimia</taxon>
    </lineage>
</organism>
<accession>A0AAD7UQE4</accession>